<dbReference type="InterPro" id="IPR058625">
    <property type="entry name" value="MdtA-like_BSH"/>
</dbReference>
<feature type="domain" description="Multidrug resistance protein MdtA-like alpha-helical hairpin" evidence="5">
    <location>
        <begin position="102"/>
        <end position="158"/>
    </location>
</feature>
<dbReference type="Gene3D" id="2.40.30.170">
    <property type="match status" value="1"/>
</dbReference>
<proteinExistence type="inferred from homology"/>
<dbReference type="InterPro" id="IPR006143">
    <property type="entry name" value="RND_pump_MFP"/>
</dbReference>
<sequence>MRLQMKLKKLSPKVLVWALACSVVGSLPTMACAEAVPTVAAQSTANAGSYVLDGVIQAVKQSTVSAQATGRIASFNVKAGDKVHAGQVLASIDDREAQVGIQRAQAQITQADAELRNAKSQMERTRDLQLQGFVSKAAFDTANTQYQSAQAQREQAKADALQSVIVQGFTRVTAPMDGWVLQTFVQAGDVAAPGTPMLVVYAPQPLRAVVQVPASRSQAVRQAKHTAVMVGSGTSGSNQSITPLNRLEVPSSDPVSQTTEWRMDLPAKDAASLLPGQQVRVSFAVESNTTVSRLVVPASAVVRRNELTAVYVVMNQHFALRSVRLGDDLGSQGVEVLSGLRAGELVATDTLRAAQADAVPAAK</sequence>
<dbReference type="Pfam" id="PF25917">
    <property type="entry name" value="BSH_RND"/>
    <property type="match status" value="1"/>
</dbReference>
<dbReference type="NCBIfam" id="TIGR01730">
    <property type="entry name" value="RND_mfp"/>
    <property type="match status" value="1"/>
</dbReference>
<feature type="coiled-coil region" evidence="2">
    <location>
        <begin position="101"/>
        <end position="159"/>
    </location>
</feature>
<feature type="signal peptide" evidence="4">
    <location>
        <begin position="1"/>
        <end position="33"/>
    </location>
</feature>
<comment type="similarity">
    <text evidence="1">Belongs to the membrane fusion protein (MFP) (TC 8.A.1) family.</text>
</comment>
<dbReference type="EMBL" id="QFZK01000008">
    <property type="protein sequence ID" value="RFO96405.1"/>
    <property type="molecule type" value="Genomic_DNA"/>
</dbReference>
<feature type="chain" id="PRO_5017828103" evidence="4">
    <location>
        <begin position="34"/>
        <end position="363"/>
    </location>
</feature>
<dbReference type="SUPFAM" id="SSF111369">
    <property type="entry name" value="HlyD-like secretion proteins"/>
    <property type="match status" value="1"/>
</dbReference>
<dbReference type="Gene3D" id="2.40.420.20">
    <property type="match status" value="1"/>
</dbReference>
<evidence type="ECO:0000259" key="6">
    <source>
        <dbReference type="Pfam" id="PF25917"/>
    </source>
</evidence>
<dbReference type="PANTHER" id="PTHR30469">
    <property type="entry name" value="MULTIDRUG RESISTANCE PROTEIN MDTA"/>
    <property type="match status" value="1"/>
</dbReference>
<evidence type="ECO:0000256" key="3">
    <source>
        <dbReference type="SAM" id="MobiDB-lite"/>
    </source>
</evidence>
<dbReference type="InterPro" id="IPR058649">
    <property type="entry name" value="CzcB_C"/>
</dbReference>
<dbReference type="InterPro" id="IPR058624">
    <property type="entry name" value="MdtA-like_HH"/>
</dbReference>
<keyword evidence="2" id="KW-0175">Coiled coil</keyword>
<feature type="domain" description="Multidrug resistance protein MdtA-like barrel-sandwich hybrid" evidence="6">
    <location>
        <begin position="61"/>
        <end position="197"/>
    </location>
</feature>
<dbReference type="Pfam" id="PF25975">
    <property type="entry name" value="CzcB_C"/>
    <property type="match status" value="1"/>
</dbReference>
<organism evidence="8 9">
    <name type="scientific">Rhodoferax lacus</name>
    <dbReference type="NCBI Taxonomy" id="2184758"/>
    <lineage>
        <taxon>Bacteria</taxon>
        <taxon>Pseudomonadati</taxon>
        <taxon>Pseudomonadota</taxon>
        <taxon>Betaproteobacteria</taxon>
        <taxon>Burkholderiales</taxon>
        <taxon>Comamonadaceae</taxon>
        <taxon>Rhodoferax</taxon>
    </lineage>
</organism>
<evidence type="ECO:0000313" key="8">
    <source>
        <dbReference type="EMBL" id="RFO96405.1"/>
    </source>
</evidence>
<dbReference type="Gene3D" id="1.10.287.470">
    <property type="entry name" value="Helix hairpin bin"/>
    <property type="match status" value="1"/>
</dbReference>
<accession>A0A3E1RAL2</accession>
<evidence type="ECO:0000256" key="2">
    <source>
        <dbReference type="SAM" id="Coils"/>
    </source>
</evidence>
<keyword evidence="9" id="KW-1185">Reference proteome</keyword>
<dbReference type="Proteomes" id="UP000260665">
    <property type="component" value="Unassembled WGS sequence"/>
</dbReference>
<keyword evidence="4" id="KW-0732">Signal</keyword>
<evidence type="ECO:0000256" key="4">
    <source>
        <dbReference type="SAM" id="SignalP"/>
    </source>
</evidence>
<evidence type="ECO:0000259" key="7">
    <source>
        <dbReference type="Pfam" id="PF25975"/>
    </source>
</evidence>
<dbReference type="GO" id="GO:1990281">
    <property type="term" value="C:efflux pump complex"/>
    <property type="evidence" value="ECO:0007669"/>
    <property type="project" value="TreeGrafter"/>
</dbReference>
<name>A0A3E1RAL2_9BURK</name>
<feature type="domain" description="CzcB-like C-terminal circularly permuted SH3-like" evidence="7">
    <location>
        <begin position="295"/>
        <end position="349"/>
    </location>
</feature>
<feature type="region of interest" description="Disordered" evidence="3">
    <location>
        <begin position="228"/>
        <end position="253"/>
    </location>
</feature>
<dbReference type="Pfam" id="PF25876">
    <property type="entry name" value="HH_MFP_RND"/>
    <property type="match status" value="1"/>
</dbReference>
<comment type="caution">
    <text evidence="8">The sequence shown here is derived from an EMBL/GenBank/DDBJ whole genome shotgun (WGS) entry which is preliminary data.</text>
</comment>
<evidence type="ECO:0000256" key="1">
    <source>
        <dbReference type="ARBA" id="ARBA00009477"/>
    </source>
</evidence>
<evidence type="ECO:0000259" key="5">
    <source>
        <dbReference type="Pfam" id="PF25876"/>
    </source>
</evidence>
<dbReference type="GO" id="GO:0015562">
    <property type="term" value="F:efflux transmembrane transporter activity"/>
    <property type="evidence" value="ECO:0007669"/>
    <property type="project" value="InterPro"/>
</dbReference>
<reference evidence="8 9" key="1">
    <citation type="submission" date="2018-05" db="EMBL/GenBank/DDBJ databases">
        <title>Rhodoferax soyangensis sp.nov., isolated from an oligotrophic freshwater lake.</title>
        <authorList>
            <person name="Park M."/>
        </authorList>
    </citation>
    <scope>NUCLEOTIDE SEQUENCE [LARGE SCALE GENOMIC DNA]</scope>
    <source>
        <strain evidence="8 9">IMCC26218</strain>
    </source>
</reference>
<dbReference type="Gene3D" id="2.40.50.100">
    <property type="match status" value="1"/>
</dbReference>
<protein>
    <submittedName>
        <fullName evidence="8">Efflux RND transporter periplasmic adaptor subunit</fullName>
    </submittedName>
</protein>
<gene>
    <name evidence="8" type="ORF">DIC66_13970</name>
</gene>
<dbReference type="AlphaFoldDB" id="A0A3E1RAL2"/>
<evidence type="ECO:0000313" key="9">
    <source>
        <dbReference type="Proteomes" id="UP000260665"/>
    </source>
</evidence>
<dbReference type="PANTHER" id="PTHR30469:SF18">
    <property type="entry name" value="RESISTANCE-NODULATION-CELL DIVISION (RND) EFFLUX MEMBRANE FUSION PROTEIN-RELATED"/>
    <property type="match status" value="1"/>
</dbReference>